<dbReference type="PROSITE" id="PS00194">
    <property type="entry name" value="THIOREDOXIN_1"/>
    <property type="match status" value="1"/>
</dbReference>
<feature type="transmembrane region" description="Helical" evidence="8">
    <location>
        <begin position="337"/>
        <end position="360"/>
    </location>
</feature>
<evidence type="ECO:0000256" key="1">
    <source>
        <dbReference type="ARBA" id="ARBA00004651"/>
    </source>
</evidence>
<evidence type="ECO:0000256" key="5">
    <source>
        <dbReference type="ARBA" id="ARBA00022989"/>
    </source>
</evidence>
<feature type="transmembrane region" description="Helical" evidence="8">
    <location>
        <begin position="302"/>
        <end position="331"/>
    </location>
</feature>
<dbReference type="InterPro" id="IPR028250">
    <property type="entry name" value="DsbDN"/>
</dbReference>
<evidence type="ECO:0000256" key="8">
    <source>
        <dbReference type="SAM" id="Phobius"/>
    </source>
</evidence>
<evidence type="ECO:0000256" key="4">
    <source>
        <dbReference type="ARBA" id="ARBA00022748"/>
    </source>
</evidence>
<feature type="transmembrane region" description="Helical" evidence="8">
    <location>
        <begin position="399"/>
        <end position="420"/>
    </location>
</feature>
<dbReference type="SUPFAM" id="SSF74863">
    <property type="entry name" value="Thiol:disulfide interchange protein DsbD, N-terminal domain (DsbD-alpha)"/>
    <property type="match status" value="1"/>
</dbReference>
<reference evidence="11 12" key="1">
    <citation type="submission" date="2024-03" db="EMBL/GenBank/DDBJ databases">
        <title>Sulfurimonas sp. HSL3-1.</title>
        <authorList>
            <person name="Wang S."/>
        </authorList>
    </citation>
    <scope>NUCLEOTIDE SEQUENCE [LARGE SCALE GENOMIC DNA]</scope>
    <source>
        <strain evidence="11 12">HSL3-1</strain>
    </source>
</reference>
<dbReference type="PROSITE" id="PS51352">
    <property type="entry name" value="THIOREDOXIN_2"/>
    <property type="match status" value="1"/>
</dbReference>
<dbReference type="Gene3D" id="2.60.40.1250">
    <property type="entry name" value="Thiol:disulfide interchange protein DsbD, N-terminal domain"/>
    <property type="match status" value="1"/>
</dbReference>
<keyword evidence="7" id="KW-0676">Redox-active center</keyword>
<evidence type="ECO:0000256" key="9">
    <source>
        <dbReference type="SAM" id="SignalP"/>
    </source>
</evidence>
<keyword evidence="2" id="KW-1003">Cell membrane</keyword>
<keyword evidence="3 8" id="KW-0812">Transmembrane</keyword>
<accession>A0ABZ3H6Z2</accession>
<keyword evidence="5 8" id="KW-1133">Transmembrane helix</keyword>
<dbReference type="SUPFAM" id="SSF52833">
    <property type="entry name" value="Thioredoxin-like"/>
    <property type="match status" value="1"/>
</dbReference>
<feature type="signal peptide" evidence="9">
    <location>
        <begin position="1"/>
        <end position="18"/>
    </location>
</feature>
<keyword evidence="12" id="KW-1185">Reference proteome</keyword>
<feature type="transmembrane region" description="Helical" evidence="8">
    <location>
        <begin position="432"/>
        <end position="453"/>
    </location>
</feature>
<feature type="transmembrane region" description="Helical" evidence="8">
    <location>
        <begin position="221"/>
        <end position="245"/>
    </location>
</feature>
<sequence length="599" mass="64234">MKRFLAFFTLLSATLLFAFQSSFLMPEEAFKPKASLLDNQHIAIDIELGEGIYVYADKLDAKVKAPSGVSISEVKVNSVAEEHDGDMVHLHNVPVEIILTSSQKTGTVPVTVAFAFQGCSERGLCYEPQNKEYTFDVDLAKLGSPAAAAPEKPKAPASVQGESETDIIVDTLKGGSLWAILALFFGFGLALSLTPCIFPMIPILSSIIVSQGEKLTARRGFTLSLVYVLAMAFAYTIAGIMAGLFGENLQVILQNPWAIGAFALIFVALAFSMFGFYEIGLPATLQTRLSRFSDKAGEKGGFTGVAVMGFLSALIVGPCVAPGLAAALIYIGQTGNAALGGVALFVMSLGMGVPLLLIGLGAGRFMPKPGGWMNIVTEVFGAVMIGVAIWMVSRVIPDWITMMLWAIYFIVAAVYLGAFEPIHGGVRRSMHSFIKAIGIVFMLYGTILLVGALSGGTSMTHPLKGFEVKMCTDGSAAPAATKEVAFEVIHSEAELEQIIADNKGKKVMLDFSATWCAACQEYAEFTFADPRVAAALQDFVLVQADVTENSDPERALTKNFGLYGPPGILFFDEKGKLMKEKTLIGYKPPEAFLEHLRSL</sequence>
<dbReference type="Pfam" id="PF11412">
    <property type="entry name" value="DsbD_N"/>
    <property type="match status" value="1"/>
</dbReference>
<name>A0ABZ3H6Z2_9BACT</name>
<dbReference type="InterPro" id="IPR036929">
    <property type="entry name" value="DsbDN_sf"/>
</dbReference>
<keyword evidence="9" id="KW-0732">Signal</keyword>
<evidence type="ECO:0000256" key="6">
    <source>
        <dbReference type="ARBA" id="ARBA00023136"/>
    </source>
</evidence>
<dbReference type="RefSeq" id="WP_345971839.1">
    <property type="nucleotide sequence ID" value="NZ_CP147920.1"/>
</dbReference>
<proteinExistence type="predicted"/>
<feature type="transmembrane region" description="Helical" evidence="8">
    <location>
        <begin position="257"/>
        <end position="281"/>
    </location>
</feature>
<dbReference type="InterPro" id="IPR013766">
    <property type="entry name" value="Thioredoxin_domain"/>
</dbReference>
<evidence type="ECO:0000256" key="2">
    <source>
        <dbReference type="ARBA" id="ARBA00022475"/>
    </source>
</evidence>
<dbReference type="Gene3D" id="3.40.30.10">
    <property type="entry name" value="Glutaredoxin"/>
    <property type="match status" value="1"/>
</dbReference>
<dbReference type="Pfam" id="PF02683">
    <property type="entry name" value="DsbD_TM"/>
    <property type="match status" value="1"/>
</dbReference>
<organism evidence="11 12">
    <name type="scientific">Sulfurimonas diazotrophicus</name>
    <dbReference type="NCBI Taxonomy" id="3131939"/>
    <lineage>
        <taxon>Bacteria</taxon>
        <taxon>Pseudomonadati</taxon>
        <taxon>Campylobacterota</taxon>
        <taxon>Epsilonproteobacteria</taxon>
        <taxon>Campylobacterales</taxon>
        <taxon>Sulfurimonadaceae</taxon>
        <taxon>Sulfurimonas</taxon>
    </lineage>
</organism>
<dbReference type="CDD" id="cd02953">
    <property type="entry name" value="DsbDgamma"/>
    <property type="match status" value="1"/>
</dbReference>
<comment type="subcellular location">
    <subcellularLocation>
        <location evidence="1">Cell membrane</location>
        <topology evidence="1">Multi-pass membrane protein</topology>
    </subcellularLocation>
</comment>
<dbReference type="InterPro" id="IPR035671">
    <property type="entry name" value="DsbD_gamma"/>
</dbReference>
<evidence type="ECO:0000256" key="7">
    <source>
        <dbReference type="ARBA" id="ARBA00023284"/>
    </source>
</evidence>
<dbReference type="PANTHER" id="PTHR32234:SF0">
    <property type="entry name" value="THIOL:DISULFIDE INTERCHANGE PROTEIN DSBD"/>
    <property type="match status" value="1"/>
</dbReference>
<feature type="transmembrane region" description="Helical" evidence="8">
    <location>
        <begin position="372"/>
        <end position="393"/>
    </location>
</feature>
<dbReference type="InterPro" id="IPR036249">
    <property type="entry name" value="Thioredoxin-like_sf"/>
</dbReference>
<dbReference type="NCBIfam" id="NF001419">
    <property type="entry name" value="PRK00293.1"/>
    <property type="match status" value="1"/>
</dbReference>
<dbReference type="EC" id="1.8.1.8" evidence="11"/>
<keyword evidence="6 8" id="KW-0472">Membrane</keyword>
<dbReference type="InterPro" id="IPR003834">
    <property type="entry name" value="Cyt_c_assmbl_TM_dom"/>
</dbReference>
<evidence type="ECO:0000313" key="12">
    <source>
        <dbReference type="Proteomes" id="UP001447842"/>
    </source>
</evidence>
<gene>
    <name evidence="11" type="primary">dsbD</name>
    <name evidence="11" type="ORF">WCY31_07040</name>
</gene>
<feature type="domain" description="Thioredoxin" evidence="10">
    <location>
        <begin position="471"/>
        <end position="599"/>
    </location>
</feature>
<protein>
    <submittedName>
        <fullName evidence="11">Protein-disulfide reductase DsbD</fullName>
        <ecNumber evidence="11">1.8.1.8</ecNumber>
    </submittedName>
</protein>
<dbReference type="Pfam" id="PF13899">
    <property type="entry name" value="Thioredoxin_7"/>
    <property type="match status" value="1"/>
</dbReference>
<keyword evidence="11" id="KW-0560">Oxidoreductase</keyword>
<dbReference type="PANTHER" id="PTHR32234">
    <property type="entry name" value="THIOL:DISULFIDE INTERCHANGE PROTEIN DSBD"/>
    <property type="match status" value="1"/>
</dbReference>
<dbReference type="InterPro" id="IPR017937">
    <property type="entry name" value="Thioredoxin_CS"/>
</dbReference>
<keyword evidence="4" id="KW-0201">Cytochrome c-type biogenesis</keyword>
<dbReference type="GO" id="GO:0047134">
    <property type="term" value="F:protein-disulfide reductase [NAD(P)H] activity"/>
    <property type="evidence" value="ECO:0007669"/>
    <property type="project" value="UniProtKB-EC"/>
</dbReference>
<feature type="transmembrane region" description="Helical" evidence="8">
    <location>
        <begin position="177"/>
        <end position="209"/>
    </location>
</feature>
<evidence type="ECO:0000259" key="10">
    <source>
        <dbReference type="PROSITE" id="PS51352"/>
    </source>
</evidence>
<evidence type="ECO:0000256" key="3">
    <source>
        <dbReference type="ARBA" id="ARBA00022692"/>
    </source>
</evidence>
<dbReference type="Proteomes" id="UP001447842">
    <property type="component" value="Chromosome"/>
</dbReference>
<evidence type="ECO:0000313" key="11">
    <source>
        <dbReference type="EMBL" id="XAU14011.1"/>
    </source>
</evidence>
<dbReference type="EMBL" id="CP147920">
    <property type="protein sequence ID" value="XAU14011.1"/>
    <property type="molecule type" value="Genomic_DNA"/>
</dbReference>
<feature type="chain" id="PRO_5045546031" evidence="9">
    <location>
        <begin position="19"/>
        <end position="599"/>
    </location>
</feature>